<sequence>MAGVQLNYELDIGPNSTSLTVTPGQQVKRSLPYVQEVGDFYARERYYTRRAGLPSYLIKYVISGEGVLEYNDQSESVRPGQAFWIECQKQQYYYTSPAKKEWHMLWVHFYGHGCTRYYDLFLAQNEEKNVVTLPPNTAAPAILRELMELYKHGQSTLAGDIRAARLVTDLMSDMALSACALPEHELAPVCVQEARAYLLDHYDTRITLDDLAERYSMNKFYFQKQFKRYTGFTPNEYLIFTRLNRAKALLRTTNDTINQIAFEVGIENPSHFINLFKQREGITPHAFRQSWYKML</sequence>
<dbReference type="InterPro" id="IPR003313">
    <property type="entry name" value="AraC-bd"/>
</dbReference>
<dbReference type="InterPro" id="IPR020449">
    <property type="entry name" value="Tscrpt_reg_AraC-type_HTH"/>
</dbReference>
<dbReference type="Gene3D" id="2.60.120.280">
    <property type="entry name" value="Regulatory protein AraC"/>
    <property type="match status" value="1"/>
</dbReference>
<dbReference type="SMART" id="SM00342">
    <property type="entry name" value="HTH_ARAC"/>
    <property type="match status" value="1"/>
</dbReference>
<accession>A0A644Y664</accession>
<dbReference type="PRINTS" id="PR00032">
    <property type="entry name" value="HTHARAC"/>
</dbReference>
<keyword evidence="3" id="KW-0804">Transcription</keyword>
<dbReference type="InterPro" id="IPR009057">
    <property type="entry name" value="Homeodomain-like_sf"/>
</dbReference>
<comment type="caution">
    <text evidence="5">The sequence shown here is derived from an EMBL/GenBank/DDBJ whole genome shotgun (WGS) entry which is preliminary data.</text>
</comment>
<dbReference type="Pfam" id="PF12833">
    <property type="entry name" value="HTH_18"/>
    <property type="match status" value="1"/>
</dbReference>
<organism evidence="5">
    <name type="scientific">bioreactor metagenome</name>
    <dbReference type="NCBI Taxonomy" id="1076179"/>
    <lineage>
        <taxon>unclassified sequences</taxon>
        <taxon>metagenomes</taxon>
        <taxon>ecological metagenomes</taxon>
    </lineage>
</organism>
<name>A0A644Y664_9ZZZZ</name>
<dbReference type="InterPro" id="IPR018060">
    <property type="entry name" value="HTH_AraC"/>
</dbReference>
<evidence type="ECO:0000259" key="4">
    <source>
        <dbReference type="PROSITE" id="PS01124"/>
    </source>
</evidence>
<dbReference type="AlphaFoldDB" id="A0A644Y664"/>
<gene>
    <name evidence="5" type="primary">araC_6</name>
    <name evidence="5" type="ORF">SDC9_68503</name>
</gene>
<evidence type="ECO:0000256" key="2">
    <source>
        <dbReference type="ARBA" id="ARBA00023125"/>
    </source>
</evidence>
<dbReference type="GO" id="GO:0043565">
    <property type="term" value="F:sequence-specific DNA binding"/>
    <property type="evidence" value="ECO:0007669"/>
    <property type="project" value="InterPro"/>
</dbReference>
<dbReference type="SUPFAM" id="SSF46689">
    <property type="entry name" value="Homeodomain-like"/>
    <property type="match status" value="2"/>
</dbReference>
<evidence type="ECO:0000256" key="3">
    <source>
        <dbReference type="ARBA" id="ARBA00023163"/>
    </source>
</evidence>
<keyword evidence="1" id="KW-0805">Transcription regulation</keyword>
<dbReference type="PANTHER" id="PTHR43280">
    <property type="entry name" value="ARAC-FAMILY TRANSCRIPTIONAL REGULATOR"/>
    <property type="match status" value="1"/>
</dbReference>
<dbReference type="GO" id="GO:0003700">
    <property type="term" value="F:DNA-binding transcription factor activity"/>
    <property type="evidence" value="ECO:0007669"/>
    <property type="project" value="InterPro"/>
</dbReference>
<dbReference type="SUPFAM" id="SSF51215">
    <property type="entry name" value="Regulatory protein AraC"/>
    <property type="match status" value="1"/>
</dbReference>
<evidence type="ECO:0000313" key="5">
    <source>
        <dbReference type="EMBL" id="MPM22053.1"/>
    </source>
</evidence>
<dbReference type="InterPro" id="IPR018062">
    <property type="entry name" value="HTH_AraC-typ_CS"/>
</dbReference>
<proteinExistence type="predicted"/>
<dbReference type="EMBL" id="VSSQ01003725">
    <property type="protein sequence ID" value="MPM22053.1"/>
    <property type="molecule type" value="Genomic_DNA"/>
</dbReference>
<dbReference type="PROSITE" id="PS00041">
    <property type="entry name" value="HTH_ARAC_FAMILY_1"/>
    <property type="match status" value="1"/>
</dbReference>
<dbReference type="PROSITE" id="PS01124">
    <property type="entry name" value="HTH_ARAC_FAMILY_2"/>
    <property type="match status" value="1"/>
</dbReference>
<dbReference type="PANTHER" id="PTHR43280:SF30">
    <property type="entry name" value="MMSAB OPERON REGULATORY PROTEIN"/>
    <property type="match status" value="1"/>
</dbReference>
<keyword evidence="2" id="KW-0238">DNA-binding</keyword>
<protein>
    <submittedName>
        <fullName evidence="5">Arabinose operon regulatory protein</fullName>
    </submittedName>
</protein>
<evidence type="ECO:0000256" key="1">
    <source>
        <dbReference type="ARBA" id="ARBA00023015"/>
    </source>
</evidence>
<dbReference type="Pfam" id="PF02311">
    <property type="entry name" value="AraC_binding"/>
    <property type="match status" value="1"/>
</dbReference>
<dbReference type="Gene3D" id="1.10.10.60">
    <property type="entry name" value="Homeodomain-like"/>
    <property type="match status" value="2"/>
</dbReference>
<dbReference type="InterPro" id="IPR037923">
    <property type="entry name" value="HTH-like"/>
</dbReference>
<feature type="domain" description="HTH araC/xylS-type" evidence="4">
    <location>
        <begin position="192"/>
        <end position="290"/>
    </location>
</feature>
<reference evidence="5" key="1">
    <citation type="submission" date="2019-08" db="EMBL/GenBank/DDBJ databases">
        <authorList>
            <person name="Kucharzyk K."/>
            <person name="Murdoch R.W."/>
            <person name="Higgins S."/>
            <person name="Loffler F."/>
        </authorList>
    </citation>
    <scope>NUCLEOTIDE SEQUENCE</scope>
</reference>